<evidence type="ECO:0000313" key="1">
    <source>
        <dbReference type="EMBL" id="PNX59667.1"/>
    </source>
</evidence>
<dbReference type="Proteomes" id="UP000236291">
    <property type="component" value="Unassembled WGS sequence"/>
</dbReference>
<gene>
    <name evidence="1" type="ORF">L195_g059801</name>
</gene>
<name>A0A2K3K033_TRIPR</name>
<reference evidence="1 2" key="1">
    <citation type="journal article" date="2014" name="Am. J. Bot.">
        <title>Genome assembly and annotation for red clover (Trifolium pratense; Fabaceae).</title>
        <authorList>
            <person name="Istvanek J."/>
            <person name="Jaros M."/>
            <person name="Krenek A."/>
            <person name="Repkova J."/>
        </authorList>
    </citation>
    <scope>NUCLEOTIDE SEQUENCE [LARGE SCALE GENOMIC DNA]</scope>
    <source>
        <strain evidence="2">cv. Tatra</strain>
        <tissue evidence="1">Young leaves</tissue>
    </source>
</reference>
<feature type="non-terminal residue" evidence="1">
    <location>
        <position position="28"/>
    </location>
</feature>
<sequence length="28" mass="2923">MVDGRRAVRGGGGGFCVAVRCGEEQRSI</sequence>
<dbReference type="EMBL" id="ASHM01133020">
    <property type="protein sequence ID" value="PNX59667.1"/>
    <property type="molecule type" value="Genomic_DNA"/>
</dbReference>
<evidence type="ECO:0000313" key="2">
    <source>
        <dbReference type="Proteomes" id="UP000236291"/>
    </source>
</evidence>
<dbReference type="AlphaFoldDB" id="A0A2K3K033"/>
<proteinExistence type="predicted"/>
<organism evidence="1 2">
    <name type="scientific">Trifolium pratense</name>
    <name type="common">Red clover</name>
    <dbReference type="NCBI Taxonomy" id="57577"/>
    <lineage>
        <taxon>Eukaryota</taxon>
        <taxon>Viridiplantae</taxon>
        <taxon>Streptophyta</taxon>
        <taxon>Embryophyta</taxon>
        <taxon>Tracheophyta</taxon>
        <taxon>Spermatophyta</taxon>
        <taxon>Magnoliopsida</taxon>
        <taxon>eudicotyledons</taxon>
        <taxon>Gunneridae</taxon>
        <taxon>Pentapetalae</taxon>
        <taxon>rosids</taxon>
        <taxon>fabids</taxon>
        <taxon>Fabales</taxon>
        <taxon>Fabaceae</taxon>
        <taxon>Papilionoideae</taxon>
        <taxon>50 kb inversion clade</taxon>
        <taxon>NPAAA clade</taxon>
        <taxon>Hologalegina</taxon>
        <taxon>IRL clade</taxon>
        <taxon>Trifolieae</taxon>
        <taxon>Trifolium</taxon>
    </lineage>
</organism>
<reference evidence="1 2" key="2">
    <citation type="journal article" date="2017" name="Front. Plant Sci.">
        <title>Gene Classification and Mining of Molecular Markers Useful in Red Clover (Trifolium pratense) Breeding.</title>
        <authorList>
            <person name="Istvanek J."/>
            <person name="Dluhosova J."/>
            <person name="Dluhos P."/>
            <person name="Patkova L."/>
            <person name="Nedelnik J."/>
            <person name="Repkova J."/>
        </authorList>
    </citation>
    <scope>NUCLEOTIDE SEQUENCE [LARGE SCALE GENOMIC DNA]</scope>
    <source>
        <strain evidence="2">cv. Tatra</strain>
        <tissue evidence="1">Young leaves</tissue>
    </source>
</reference>
<protein>
    <submittedName>
        <fullName evidence="1">Uncharacterized protein</fullName>
    </submittedName>
</protein>
<comment type="caution">
    <text evidence="1">The sequence shown here is derived from an EMBL/GenBank/DDBJ whole genome shotgun (WGS) entry which is preliminary data.</text>
</comment>
<accession>A0A2K3K033</accession>